<keyword evidence="1" id="KW-1133">Transmembrane helix</keyword>
<evidence type="ECO:0008006" key="3">
    <source>
        <dbReference type="Google" id="ProtNLM"/>
    </source>
</evidence>
<reference evidence="2" key="1">
    <citation type="journal article" date="2020" name="Nature">
        <title>Giant virus diversity and host interactions through global metagenomics.</title>
        <authorList>
            <person name="Schulz F."/>
            <person name="Roux S."/>
            <person name="Paez-Espino D."/>
            <person name="Jungbluth S."/>
            <person name="Walsh D.A."/>
            <person name="Denef V.J."/>
            <person name="McMahon K.D."/>
            <person name="Konstantinidis K.T."/>
            <person name="Eloe-Fadrosh E.A."/>
            <person name="Kyrpides N.C."/>
            <person name="Woyke T."/>
        </authorList>
    </citation>
    <scope>NUCLEOTIDE SEQUENCE</scope>
    <source>
        <strain evidence="2">GVMAG-M-3300009155-2</strain>
    </source>
</reference>
<feature type="transmembrane region" description="Helical" evidence="1">
    <location>
        <begin position="7"/>
        <end position="27"/>
    </location>
</feature>
<dbReference type="InterPro" id="IPR006141">
    <property type="entry name" value="Intein_N"/>
</dbReference>
<dbReference type="EMBL" id="MN738915">
    <property type="protein sequence ID" value="QHT30994.1"/>
    <property type="molecule type" value="Genomic_DNA"/>
</dbReference>
<name>A0A6C0EP67_9ZZZZ</name>
<proteinExistence type="predicted"/>
<organism evidence="2">
    <name type="scientific">viral metagenome</name>
    <dbReference type="NCBI Taxonomy" id="1070528"/>
    <lineage>
        <taxon>unclassified sequences</taxon>
        <taxon>metagenomes</taxon>
        <taxon>organismal metagenomes</taxon>
    </lineage>
</organism>
<keyword evidence="1" id="KW-0472">Membrane</keyword>
<feature type="transmembrane region" description="Helical" evidence="1">
    <location>
        <begin position="104"/>
        <end position="124"/>
    </location>
</feature>
<evidence type="ECO:0000256" key="1">
    <source>
        <dbReference type="SAM" id="Phobius"/>
    </source>
</evidence>
<dbReference type="InterPro" id="IPR036844">
    <property type="entry name" value="Hint_dom_sf"/>
</dbReference>
<dbReference type="AlphaFoldDB" id="A0A6C0EP67"/>
<dbReference type="GO" id="GO:0016539">
    <property type="term" value="P:intein-mediated protein splicing"/>
    <property type="evidence" value="ECO:0007669"/>
    <property type="project" value="InterPro"/>
</dbReference>
<sequence length="301" mass="34496">MPSGKNWINFIYINLAFAIYIVGVFYFSQLAQIKASWPLYRCNPMYMPLADDVESNFVYCIQNMQTNFMGYLLQPLTFLTSSITGVVSSFLNEINMVRAMFDKIRTFITSIIQSVFGVFLNLIIEFQKITIGIKDLIGKTIGIMVTLMYVIDGSVKTMQSTWNGPPGQMVRVLGKCFHPETKLKLQNGNIICMKDVNLGDVLENGSIVESVMKIDNKRDPIPLYTINNAGVNKENIYVTGSHLVFNKGKNKIVKVEDYQRSNLSNIQTDWFSCLITNDHRIQIGEELFWDWEDHFVKKILF</sequence>
<feature type="transmembrane region" description="Helical" evidence="1">
    <location>
        <begin position="72"/>
        <end position="92"/>
    </location>
</feature>
<evidence type="ECO:0000313" key="2">
    <source>
        <dbReference type="EMBL" id="QHT30994.1"/>
    </source>
</evidence>
<dbReference type="SUPFAM" id="SSF51294">
    <property type="entry name" value="Hedgehog/intein (Hint) domain"/>
    <property type="match status" value="1"/>
</dbReference>
<keyword evidence="1" id="KW-0812">Transmembrane</keyword>
<accession>A0A6C0EP67</accession>
<dbReference type="PROSITE" id="PS50817">
    <property type="entry name" value="INTEIN_N_TER"/>
    <property type="match status" value="1"/>
</dbReference>
<protein>
    <recommendedName>
        <fullName evidence="3">Hint domain-containing protein</fullName>
    </recommendedName>
</protein>